<proteinExistence type="predicted"/>
<dbReference type="EMBL" id="CP006912">
    <property type="protein sequence ID" value="AHB49821.1"/>
    <property type="molecule type" value="Genomic_DNA"/>
</dbReference>
<accession>V5SG34</accession>
<keyword evidence="2" id="KW-1185">Reference proteome</keyword>
<dbReference type="HOGENOM" id="CLU_2770321_0_0_5"/>
<evidence type="ECO:0000313" key="2">
    <source>
        <dbReference type="Proteomes" id="UP000018542"/>
    </source>
</evidence>
<name>V5SG34_9HYPH</name>
<dbReference type="AlphaFoldDB" id="V5SG34"/>
<evidence type="ECO:0000313" key="1">
    <source>
        <dbReference type="EMBL" id="AHB49821.1"/>
    </source>
</evidence>
<dbReference type="KEGG" id="hni:W911_01260"/>
<protein>
    <recommendedName>
        <fullName evidence="3">HD domain-containing protein</fullName>
    </recommendedName>
</protein>
<organism evidence="1 2">
    <name type="scientific">Hyphomicrobium nitrativorans NL23</name>
    <dbReference type="NCBI Taxonomy" id="1029756"/>
    <lineage>
        <taxon>Bacteria</taxon>
        <taxon>Pseudomonadati</taxon>
        <taxon>Pseudomonadota</taxon>
        <taxon>Alphaproteobacteria</taxon>
        <taxon>Hyphomicrobiales</taxon>
        <taxon>Hyphomicrobiaceae</taxon>
        <taxon>Hyphomicrobium</taxon>
    </lineage>
</organism>
<reference evidence="1 2" key="1">
    <citation type="journal article" date="2014" name="Genome Announc.">
        <title>Complete Genome Sequence of Hyphomicrobium nitrativorans Strain NL23, a Denitrifying Bacterium Isolated from Biofilm of a Methanol-Fed Denitrification System Treating Seawater at the Montreal Biodome.</title>
        <authorList>
            <person name="Martineau C."/>
            <person name="Villeneuve C."/>
            <person name="Mauffrey F."/>
            <person name="Villemur R."/>
        </authorList>
    </citation>
    <scope>NUCLEOTIDE SEQUENCE [LARGE SCALE GENOMIC DNA]</scope>
    <source>
        <strain evidence="1">NL23</strain>
    </source>
</reference>
<dbReference type="Proteomes" id="UP000018542">
    <property type="component" value="Chromosome"/>
</dbReference>
<dbReference type="SUPFAM" id="SSF109604">
    <property type="entry name" value="HD-domain/PDEase-like"/>
    <property type="match status" value="1"/>
</dbReference>
<dbReference type="STRING" id="1029756.W911_01260"/>
<sequence>MLPGPAGRCRSGPHLEFLDRVVALLREHGYDAPHLIAAAYLHDTLEDAGATLRQLMAGFGSEGAEFVHG</sequence>
<gene>
    <name evidence="1" type="ORF">W911_01260</name>
</gene>
<dbReference type="Gene3D" id="1.10.3210.10">
    <property type="entry name" value="Hypothetical protein af1432"/>
    <property type="match status" value="1"/>
</dbReference>
<evidence type="ECO:0008006" key="3">
    <source>
        <dbReference type="Google" id="ProtNLM"/>
    </source>
</evidence>